<dbReference type="SUPFAM" id="SSF81301">
    <property type="entry name" value="Nucleotidyltransferase"/>
    <property type="match status" value="1"/>
</dbReference>
<dbReference type="EMBL" id="HBEL01052402">
    <property type="protein sequence ID" value="CAD8427806.1"/>
    <property type="molecule type" value="Transcribed_RNA"/>
</dbReference>
<protein>
    <recommendedName>
        <fullName evidence="2">Poly(A) RNA polymerase mitochondrial-like central palm domain-containing protein</fullName>
    </recommendedName>
</protein>
<feature type="region of interest" description="Disordered" evidence="1">
    <location>
        <begin position="576"/>
        <end position="596"/>
    </location>
</feature>
<feature type="region of interest" description="Disordered" evidence="1">
    <location>
        <begin position="1"/>
        <end position="35"/>
    </location>
</feature>
<dbReference type="Gene3D" id="3.30.460.10">
    <property type="entry name" value="Beta Polymerase, domain 2"/>
    <property type="match status" value="1"/>
</dbReference>
<feature type="domain" description="Poly(A) RNA polymerase mitochondrial-like central palm" evidence="2">
    <location>
        <begin position="192"/>
        <end position="320"/>
    </location>
</feature>
<dbReference type="InterPro" id="IPR054708">
    <property type="entry name" value="MTPAP-like_central"/>
</dbReference>
<feature type="compositionally biased region" description="Basic and acidic residues" evidence="1">
    <location>
        <begin position="551"/>
        <end position="562"/>
    </location>
</feature>
<feature type="region of interest" description="Disordered" evidence="1">
    <location>
        <begin position="525"/>
        <end position="562"/>
    </location>
</feature>
<dbReference type="CDD" id="cd05402">
    <property type="entry name" value="NT_PAP_TUTase"/>
    <property type="match status" value="1"/>
</dbReference>
<feature type="compositionally biased region" description="Polar residues" evidence="1">
    <location>
        <begin position="576"/>
        <end position="585"/>
    </location>
</feature>
<proteinExistence type="predicted"/>
<dbReference type="EMBL" id="HBEL01052403">
    <property type="protein sequence ID" value="CAD8427807.1"/>
    <property type="molecule type" value="Transcribed_RNA"/>
</dbReference>
<evidence type="ECO:0000313" key="3">
    <source>
        <dbReference type="EMBL" id="CAD8427806.1"/>
    </source>
</evidence>
<feature type="compositionally biased region" description="Polar residues" evidence="1">
    <location>
        <begin position="831"/>
        <end position="844"/>
    </location>
</feature>
<evidence type="ECO:0000313" key="4">
    <source>
        <dbReference type="EMBL" id="CAD8427807.1"/>
    </source>
</evidence>
<name>A0A6T8PC66_9STRA</name>
<sequence>MTTASTITSSAIADQSTATTHPETLSGVSNTTDDTEDEVDCAIVSVDQNNPGLERHGTTSSSSLLISCSKNVLRGKKESTIARAATDKVPESVATSATLPVHLEETEENHHEDAKLSIPMMLSGPCAGVEATDSAASSVASSLEAPTNHVPVNSSVPAANPEEDVGYHLLDVCDRLSRDMSAFMGRRAVALATKRRERSFLLSSLQETVAQIWPARCHVEMYGSCATQLDLPSSDLDVVVCGLPPPKPPKHKKKYSTATGNNGASIGNGFDYNYHITTGAGARIMRLASELERKPWAVQIKPIPTATVPVIKMLADPSRIPGAAAARITQPVVAGNEQWIADEYGVPVMMNQQYHQIHNGGHNQPPPGGDVHPSNLLSNNAAVEAVKGGISTGHNKGAVSSMAHPAASTILGTQGHSHHHWRGADVMNGLISVDITFEGPEHAGLESTNFAARVVQDACNETSLPPEATPTVQLIMVLKELLAQRRLNEPFSGGLSSYGVLLMACAITRESKAIKAELAAAAERHRQDGIKASNNNKESSESTCLASNPNEKGRNKKTDKPEAVAAITKENDSFAVSTSSDINDNGTGSVPSSSTTSWAMIAKQEKRPNTAEISPSVTTFKSDVSDCSSSSENDCNVTEKNATDSKEHRIKSSSTTAQNELVPCVPGNTSPSIPSLSSTYPSYFAKHQGSNDVLEVLCSGEPTAGKLLMHFLLFYGKYFDAPSMSIDINSSSGPFVSRMQGGSIDPITGVYTVDPIVVYDLDPEKARNVTRSCFMWSTIRWVFAQCFATLTHTLETGNHHNNRLSSSVSSNCGHSNPQQQKKQQKNLEQILRSNSSSSDPSTCLSQVQPSLLELLMSY</sequence>
<dbReference type="Gene3D" id="1.10.1410.10">
    <property type="match status" value="2"/>
</dbReference>
<organism evidence="3">
    <name type="scientific">Proboscia inermis</name>
    <dbReference type="NCBI Taxonomy" id="420281"/>
    <lineage>
        <taxon>Eukaryota</taxon>
        <taxon>Sar</taxon>
        <taxon>Stramenopiles</taxon>
        <taxon>Ochrophyta</taxon>
        <taxon>Bacillariophyta</taxon>
        <taxon>Coscinodiscophyceae</taxon>
        <taxon>Rhizosoleniophycidae</taxon>
        <taxon>Rhizosoleniales</taxon>
        <taxon>Rhizosoleniaceae</taxon>
        <taxon>Proboscia</taxon>
    </lineage>
</organism>
<accession>A0A6T8PC66</accession>
<dbReference type="GO" id="GO:0005730">
    <property type="term" value="C:nucleolus"/>
    <property type="evidence" value="ECO:0007669"/>
    <property type="project" value="TreeGrafter"/>
</dbReference>
<feature type="compositionally biased region" description="Low complexity" evidence="1">
    <location>
        <begin position="586"/>
        <end position="596"/>
    </location>
</feature>
<evidence type="ECO:0000259" key="2">
    <source>
        <dbReference type="Pfam" id="PF22600"/>
    </source>
</evidence>
<dbReference type="SUPFAM" id="SSF81631">
    <property type="entry name" value="PAP/OAS1 substrate-binding domain"/>
    <property type="match status" value="1"/>
</dbReference>
<feature type="region of interest" description="Disordered" evidence="1">
    <location>
        <begin position="631"/>
        <end position="665"/>
    </location>
</feature>
<dbReference type="GO" id="GO:0003729">
    <property type="term" value="F:mRNA binding"/>
    <property type="evidence" value="ECO:0007669"/>
    <property type="project" value="TreeGrafter"/>
</dbReference>
<evidence type="ECO:0000256" key="1">
    <source>
        <dbReference type="SAM" id="MobiDB-lite"/>
    </source>
</evidence>
<dbReference type="PANTHER" id="PTHR23092">
    <property type="entry name" value="POLY(A) RNA POLYMERASE"/>
    <property type="match status" value="1"/>
</dbReference>
<dbReference type="AlphaFoldDB" id="A0A6T8PC66"/>
<dbReference type="GO" id="GO:0043634">
    <property type="term" value="P:polyadenylation-dependent ncRNA catabolic process"/>
    <property type="evidence" value="ECO:0007669"/>
    <property type="project" value="TreeGrafter"/>
</dbReference>
<dbReference type="GO" id="GO:1990817">
    <property type="term" value="F:poly(A) RNA polymerase activity"/>
    <property type="evidence" value="ECO:0007669"/>
    <property type="project" value="InterPro"/>
</dbReference>
<feature type="region of interest" description="Disordered" evidence="1">
    <location>
        <begin position="801"/>
        <end position="844"/>
    </location>
</feature>
<feature type="compositionally biased region" description="Low complexity" evidence="1">
    <location>
        <begin position="1"/>
        <end position="20"/>
    </location>
</feature>
<dbReference type="InterPro" id="IPR043519">
    <property type="entry name" value="NT_sf"/>
</dbReference>
<dbReference type="GO" id="GO:0031499">
    <property type="term" value="C:TRAMP complex"/>
    <property type="evidence" value="ECO:0007669"/>
    <property type="project" value="TreeGrafter"/>
</dbReference>
<feature type="compositionally biased region" description="Polar residues" evidence="1">
    <location>
        <begin position="21"/>
        <end position="32"/>
    </location>
</feature>
<dbReference type="PANTHER" id="PTHR23092:SF15">
    <property type="entry name" value="INACTIVE NON-CANONICAL POLY(A) RNA POLYMERASE PROTEIN TRF4-2-RELATED"/>
    <property type="match status" value="1"/>
</dbReference>
<gene>
    <name evidence="3" type="ORF">PINE0816_LOCUS23972</name>
    <name evidence="4" type="ORF">PINE0816_LOCUS23973</name>
</gene>
<dbReference type="InterPro" id="IPR045862">
    <property type="entry name" value="Trf4-like"/>
</dbReference>
<dbReference type="Pfam" id="PF22600">
    <property type="entry name" value="MTPAP-like_central"/>
    <property type="match status" value="1"/>
</dbReference>
<dbReference type="GO" id="GO:0031123">
    <property type="term" value="P:RNA 3'-end processing"/>
    <property type="evidence" value="ECO:0007669"/>
    <property type="project" value="TreeGrafter"/>
</dbReference>
<reference evidence="3" key="1">
    <citation type="submission" date="2021-01" db="EMBL/GenBank/DDBJ databases">
        <authorList>
            <person name="Corre E."/>
            <person name="Pelletier E."/>
            <person name="Niang G."/>
            <person name="Scheremetjew M."/>
            <person name="Finn R."/>
            <person name="Kale V."/>
            <person name="Holt S."/>
            <person name="Cochrane G."/>
            <person name="Meng A."/>
            <person name="Brown T."/>
            <person name="Cohen L."/>
        </authorList>
    </citation>
    <scope>NUCLEOTIDE SEQUENCE</scope>
    <source>
        <strain evidence="3">CCAP1064/1</strain>
    </source>
</reference>